<organism evidence="3 4">
    <name type="scientific">Cordylochernes scorpioides</name>
    <dbReference type="NCBI Taxonomy" id="51811"/>
    <lineage>
        <taxon>Eukaryota</taxon>
        <taxon>Metazoa</taxon>
        <taxon>Ecdysozoa</taxon>
        <taxon>Arthropoda</taxon>
        <taxon>Chelicerata</taxon>
        <taxon>Arachnida</taxon>
        <taxon>Pseudoscorpiones</taxon>
        <taxon>Cheliferoidea</taxon>
        <taxon>Chernetidae</taxon>
        <taxon>Cordylochernes</taxon>
    </lineage>
</organism>
<dbReference type="Proteomes" id="UP001235939">
    <property type="component" value="Chromosome 07"/>
</dbReference>
<keyword evidence="1" id="KW-0812">Transmembrane</keyword>
<feature type="transmembrane region" description="Helical" evidence="1">
    <location>
        <begin position="21"/>
        <end position="38"/>
    </location>
</feature>
<dbReference type="InterPro" id="IPR037516">
    <property type="entry name" value="Tripartite_DENN"/>
</dbReference>
<dbReference type="InterPro" id="IPR052709">
    <property type="entry name" value="Transposase-MT_Hybrid"/>
</dbReference>
<dbReference type="InterPro" id="IPR005112">
    <property type="entry name" value="dDENN_dom"/>
</dbReference>
<dbReference type="Gene3D" id="3.30.420.10">
    <property type="entry name" value="Ribonuclease H-like superfamily/Ribonuclease H"/>
    <property type="match status" value="1"/>
</dbReference>
<reference evidence="3 4" key="1">
    <citation type="submission" date="2022-01" db="EMBL/GenBank/DDBJ databases">
        <title>A chromosomal length assembly of Cordylochernes scorpioides.</title>
        <authorList>
            <person name="Zeh D."/>
            <person name="Zeh J."/>
        </authorList>
    </citation>
    <scope>NUCLEOTIDE SEQUENCE [LARGE SCALE GENOMIC DNA]</scope>
    <source>
        <strain evidence="3">IN4F17</strain>
        <tissue evidence="3">Whole Body</tissue>
    </source>
</reference>
<accession>A0ABY6KP06</accession>
<name>A0ABY6KP06_9ARAC</name>
<evidence type="ECO:0000259" key="2">
    <source>
        <dbReference type="PROSITE" id="PS50211"/>
    </source>
</evidence>
<dbReference type="PROSITE" id="PS50211">
    <property type="entry name" value="DENN"/>
    <property type="match status" value="1"/>
</dbReference>
<sequence length="660" mass="76435">MHLFYNQRKNRNLTEYFRPSSISNLITVFVSAPMPYVIGVPLSILNTKWIEDLGDVVVYHLDKDRVVTPFDDVESIPAHIEGLFNVENQPSDEWGEQISELKRSLKTPNAQFGDGVAHAFLVALVHLIGGYRESLKLPLDGDEQQKITFDAEAFIKSRPSALKPFLHNVLTFQIFQQFIEGRLEMLNSGEGFSDRFEQEVNRYEAIVNSWVRAQYKDWFHNVKMKKKSRRAYKDLRGKIQDLQLQQPKLNFAKEEGLQAALEDLKSTAKRDVMNRLPFFYDIDGWGPEVTLVLWQMCVVSARNYEQLEGGEEDAELEDIKFEPINMDLMGDLQDLIFRRHSSVSDSSEKKITVWEVAQAFKEGREEVADEPRSGRQTTARTDENVDRVLEVLRTDRRLSIQQIADTLHMSTFVVHGIVTEDLQMRKVCAKLVPKVLTQDKKELRVLRCQELLDLIQNEPGFLNSVVTGDESWMFEYDPESKRQSCAWHTKSSPRPKKARMSKSRIKTMSIVFFDIRGIVHCEFVPQGQTVNSAFYLEVLRRLKRRIARVRTDIKDTVKLHHDNATSQTAFIITNFLARSNTPVIPHPPYSPDLAPCDFFLFPRLKREMKGKHWETVESIQHHVTTFLRSIPVEEFQGAFQAWQTRLRKCIDAGGMYFEEN</sequence>
<feature type="domain" description="UDENN" evidence="2">
    <location>
        <begin position="1"/>
        <end position="191"/>
    </location>
</feature>
<dbReference type="InterPro" id="IPR001888">
    <property type="entry name" value="Transposase_1"/>
</dbReference>
<dbReference type="Gene3D" id="6.10.140.1000">
    <property type="match status" value="1"/>
</dbReference>
<dbReference type="EMBL" id="CP092869">
    <property type="protein sequence ID" value="UYV70596.1"/>
    <property type="molecule type" value="Genomic_DNA"/>
</dbReference>
<proteinExistence type="predicted"/>
<dbReference type="InterPro" id="IPR043153">
    <property type="entry name" value="DENN_C"/>
</dbReference>
<dbReference type="InterPro" id="IPR036397">
    <property type="entry name" value="RNaseH_sf"/>
</dbReference>
<evidence type="ECO:0000256" key="1">
    <source>
        <dbReference type="SAM" id="Phobius"/>
    </source>
</evidence>
<dbReference type="Pfam" id="PF03455">
    <property type="entry name" value="dDENN"/>
    <property type="match status" value="1"/>
</dbReference>
<dbReference type="SMART" id="SM00801">
    <property type="entry name" value="dDENN"/>
    <property type="match status" value="1"/>
</dbReference>
<keyword evidence="1" id="KW-1133">Transmembrane helix</keyword>
<keyword evidence="4" id="KW-1185">Reference proteome</keyword>
<gene>
    <name evidence="3" type="ORF">LAZ67_7003631</name>
</gene>
<dbReference type="Pfam" id="PF01359">
    <property type="entry name" value="Transposase_1"/>
    <property type="match status" value="1"/>
</dbReference>
<dbReference type="PANTHER" id="PTHR46060">
    <property type="entry name" value="MARINER MOS1 TRANSPOSASE-LIKE PROTEIN"/>
    <property type="match status" value="1"/>
</dbReference>
<evidence type="ECO:0000313" key="4">
    <source>
        <dbReference type="Proteomes" id="UP001235939"/>
    </source>
</evidence>
<protein>
    <recommendedName>
        <fullName evidence="2">UDENN domain-containing protein</fullName>
    </recommendedName>
</protein>
<dbReference type="Gene3D" id="3.40.50.11500">
    <property type="match status" value="1"/>
</dbReference>
<dbReference type="PANTHER" id="PTHR46060:SF1">
    <property type="entry name" value="MARINER MOS1 TRANSPOSASE-LIKE PROTEIN"/>
    <property type="match status" value="1"/>
</dbReference>
<keyword evidence="1" id="KW-0472">Membrane</keyword>
<evidence type="ECO:0000313" key="3">
    <source>
        <dbReference type="EMBL" id="UYV70596.1"/>
    </source>
</evidence>